<evidence type="ECO:0000256" key="2">
    <source>
        <dbReference type="ARBA" id="ARBA00023125"/>
    </source>
</evidence>
<keyword evidence="8" id="KW-1185">Reference proteome</keyword>
<keyword evidence="1" id="KW-0805">Transcription regulation</keyword>
<evidence type="ECO:0000259" key="6">
    <source>
        <dbReference type="PROSITE" id="PS51294"/>
    </source>
</evidence>
<feature type="compositionally biased region" description="Acidic residues" evidence="5">
    <location>
        <begin position="16"/>
        <end position="26"/>
    </location>
</feature>
<dbReference type="Pfam" id="PF00249">
    <property type="entry name" value="Myb_DNA-binding"/>
    <property type="match status" value="1"/>
</dbReference>
<dbReference type="NCBIfam" id="TIGR01557">
    <property type="entry name" value="myb_SHAQKYF"/>
    <property type="match status" value="1"/>
</dbReference>
<dbReference type="FunFam" id="1.10.10.60:FF:000002">
    <property type="entry name" value="Myb family transcription factor"/>
    <property type="match status" value="1"/>
</dbReference>
<dbReference type="InterPro" id="IPR046955">
    <property type="entry name" value="PHR1-like"/>
</dbReference>
<dbReference type="InterPro" id="IPR017930">
    <property type="entry name" value="Myb_dom"/>
</dbReference>
<proteinExistence type="predicted"/>
<dbReference type="InterPro" id="IPR009057">
    <property type="entry name" value="Homeodomain-like_sf"/>
</dbReference>
<dbReference type="SUPFAM" id="SSF46689">
    <property type="entry name" value="Homeodomain-like"/>
    <property type="match status" value="1"/>
</dbReference>
<dbReference type="OrthoDB" id="551907at2759"/>
<evidence type="ECO:0000256" key="1">
    <source>
        <dbReference type="ARBA" id="ARBA00023015"/>
    </source>
</evidence>
<dbReference type="PANTHER" id="PTHR31314">
    <property type="entry name" value="MYB FAMILY TRANSCRIPTION FACTOR PHL7-LIKE"/>
    <property type="match status" value="1"/>
</dbReference>
<dbReference type="EMBL" id="JAGGNH010000003">
    <property type="protein sequence ID" value="KAJ0978317.1"/>
    <property type="molecule type" value="Genomic_DNA"/>
</dbReference>
<dbReference type="PROSITE" id="PS51294">
    <property type="entry name" value="HTH_MYB"/>
    <property type="match status" value="1"/>
</dbReference>
<organism evidence="7 8">
    <name type="scientific">Dioscorea zingiberensis</name>
    <dbReference type="NCBI Taxonomy" id="325984"/>
    <lineage>
        <taxon>Eukaryota</taxon>
        <taxon>Viridiplantae</taxon>
        <taxon>Streptophyta</taxon>
        <taxon>Embryophyta</taxon>
        <taxon>Tracheophyta</taxon>
        <taxon>Spermatophyta</taxon>
        <taxon>Magnoliopsida</taxon>
        <taxon>Liliopsida</taxon>
        <taxon>Dioscoreales</taxon>
        <taxon>Dioscoreaceae</taxon>
        <taxon>Dioscorea</taxon>
    </lineage>
</organism>
<evidence type="ECO:0000313" key="8">
    <source>
        <dbReference type="Proteomes" id="UP001085076"/>
    </source>
</evidence>
<dbReference type="InterPro" id="IPR001005">
    <property type="entry name" value="SANT/Myb"/>
</dbReference>
<evidence type="ECO:0000256" key="3">
    <source>
        <dbReference type="ARBA" id="ARBA00023163"/>
    </source>
</evidence>
<feature type="compositionally biased region" description="Polar residues" evidence="5">
    <location>
        <begin position="1"/>
        <end position="13"/>
    </location>
</feature>
<feature type="region of interest" description="Disordered" evidence="5">
    <location>
        <begin position="1"/>
        <end position="53"/>
    </location>
</feature>
<comment type="caution">
    <text evidence="7">The sequence shown here is derived from an EMBL/GenBank/DDBJ whole genome shotgun (WGS) entry which is preliminary data.</text>
</comment>
<reference evidence="7" key="2">
    <citation type="journal article" date="2022" name="Hortic Res">
        <title>The genome of Dioscorea zingiberensis sheds light on the biosynthesis, origin and evolution of the medicinally important diosgenin saponins.</title>
        <authorList>
            <person name="Li Y."/>
            <person name="Tan C."/>
            <person name="Li Z."/>
            <person name="Guo J."/>
            <person name="Li S."/>
            <person name="Chen X."/>
            <person name="Wang C."/>
            <person name="Dai X."/>
            <person name="Yang H."/>
            <person name="Song W."/>
            <person name="Hou L."/>
            <person name="Xu J."/>
            <person name="Tong Z."/>
            <person name="Xu A."/>
            <person name="Yuan X."/>
            <person name="Wang W."/>
            <person name="Yang Q."/>
            <person name="Chen L."/>
            <person name="Sun Z."/>
            <person name="Wang K."/>
            <person name="Pan B."/>
            <person name="Chen J."/>
            <person name="Bao Y."/>
            <person name="Liu F."/>
            <person name="Qi X."/>
            <person name="Gang D.R."/>
            <person name="Wen J."/>
            <person name="Li J."/>
        </authorList>
    </citation>
    <scope>NUCLEOTIDE SEQUENCE</scope>
    <source>
        <strain evidence="7">Dzin_1.0</strain>
    </source>
</reference>
<accession>A0A9D5HJE8</accession>
<keyword evidence="3" id="KW-0804">Transcription</keyword>
<protein>
    <recommendedName>
        <fullName evidence="6">HTH myb-type domain-containing protein</fullName>
    </recommendedName>
</protein>
<keyword evidence="2" id="KW-0238">DNA-binding</keyword>
<evidence type="ECO:0000256" key="5">
    <source>
        <dbReference type="SAM" id="MobiDB-lite"/>
    </source>
</evidence>
<dbReference type="GO" id="GO:0003700">
    <property type="term" value="F:DNA-binding transcription factor activity"/>
    <property type="evidence" value="ECO:0007669"/>
    <property type="project" value="InterPro"/>
</dbReference>
<name>A0A9D5HJE8_9LILI</name>
<feature type="domain" description="HTH myb-type" evidence="6">
    <location>
        <begin position="56"/>
        <end position="116"/>
    </location>
</feature>
<dbReference type="InterPro" id="IPR006447">
    <property type="entry name" value="Myb_dom_plants"/>
</dbReference>
<dbReference type="PANTHER" id="PTHR31314:SF164">
    <property type="entry name" value="HTH MYB-TYPE DOMAIN-CONTAINING PROTEIN"/>
    <property type="match status" value="1"/>
</dbReference>
<dbReference type="Gene3D" id="1.10.10.60">
    <property type="entry name" value="Homeodomain-like"/>
    <property type="match status" value="1"/>
</dbReference>
<dbReference type="GO" id="GO:0003677">
    <property type="term" value="F:DNA binding"/>
    <property type="evidence" value="ECO:0007669"/>
    <property type="project" value="UniProtKB-KW"/>
</dbReference>
<sequence length="276" mass="31727">MGRSNCSENSPYDDSNKDEDEDEDDENPRYGASSSNITVEESEKKMSSGSVRQYVRSKTPRLRWSPELHLCFVQAVERLGGQDRATPKLVLQLMNVPGLSISHVKSHLQMYRSKRMDVTDQIITPKQRSYGEGNDDQYHMYNLSQLQRSSISYRFPGMDRYLGEAISYNQNCYTESAGLYGRDRGRELGEASEDLELLHEHREIICSHLHERASASQDLNLSLSIAPMQEKRQGQWEEEEVDIGLSLSLNTSSNQERLDILRKSQNHMMVIKNMQE</sequence>
<dbReference type="Proteomes" id="UP001085076">
    <property type="component" value="Miscellaneous, Linkage group lg03"/>
</dbReference>
<dbReference type="AlphaFoldDB" id="A0A9D5HJE8"/>
<evidence type="ECO:0000256" key="4">
    <source>
        <dbReference type="ARBA" id="ARBA00023242"/>
    </source>
</evidence>
<keyword evidence="4" id="KW-0539">Nucleus</keyword>
<gene>
    <name evidence="7" type="ORF">J5N97_013791</name>
</gene>
<evidence type="ECO:0000313" key="7">
    <source>
        <dbReference type="EMBL" id="KAJ0978317.1"/>
    </source>
</evidence>
<reference evidence="7" key="1">
    <citation type="submission" date="2021-03" db="EMBL/GenBank/DDBJ databases">
        <authorList>
            <person name="Li Z."/>
            <person name="Yang C."/>
        </authorList>
    </citation>
    <scope>NUCLEOTIDE SEQUENCE</scope>
    <source>
        <strain evidence="7">Dzin_1.0</strain>
        <tissue evidence="7">Leaf</tissue>
    </source>
</reference>